<dbReference type="InterPro" id="IPR036570">
    <property type="entry name" value="HORMA_dom_sf"/>
</dbReference>
<dbReference type="HOGENOM" id="CLU_463866_0_0_1"/>
<gene>
    <name evidence="3" type="ORF">THITE_2085396</name>
</gene>
<dbReference type="GeneID" id="11517028"/>
<dbReference type="OrthoDB" id="4586929at2759"/>
<dbReference type="InterPro" id="IPR003511">
    <property type="entry name" value="HORMA_dom"/>
</dbReference>
<dbReference type="EMBL" id="CP003009">
    <property type="protein sequence ID" value="AEO63891.1"/>
    <property type="molecule type" value="Genomic_DNA"/>
</dbReference>
<organism evidence="3 4">
    <name type="scientific">Thermothielavioides terrestris (strain ATCC 38088 / NRRL 8126)</name>
    <name type="common">Thielavia terrestris</name>
    <dbReference type="NCBI Taxonomy" id="578455"/>
    <lineage>
        <taxon>Eukaryota</taxon>
        <taxon>Fungi</taxon>
        <taxon>Dikarya</taxon>
        <taxon>Ascomycota</taxon>
        <taxon>Pezizomycotina</taxon>
        <taxon>Sordariomycetes</taxon>
        <taxon>Sordariomycetidae</taxon>
        <taxon>Sordariales</taxon>
        <taxon>Chaetomiaceae</taxon>
        <taxon>Thermothielavioides</taxon>
        <taxon>Thermothielavioides terrestris</taxon>
    </lineage>
</organism>
<feature type="compositionally biased region" description="Polar residues" evidence="1">
    <location>
        <begin position="477"/>
        <end position="498"/>
    </location>
</feature>
<reference evidence="3 4" key="1">
    <citation type="journal article" date="2011" name="Nat. Biotechnol.">
        <title>Comparative genomic analysis of the thermophilic biomass-degrading fungi Myceliophthora thermophila and Thielavia terrestris.</title>
        <authorList>
            <person name="Berka R.M."/>
            <person name="Grigoriev I.V."/>
            <person name="Otillar R."/>
            <person name="Salamov A."/>
            <person name="Grimwood J."/>
            <person name="Reid I."/>
            <person name="Ishmael N."/>
            <person name="John T."/>
            <person name="Darmond C."/>
            <person name="Moisan M.-C."/>
            <person name="Henrissat B."/>
            <person name="Coutinho P.M."/>
            <person name="Lombard V."/>
            <person name="Natvig D.O."/>
            <person name="Lindquist E."/>
            <person name="Schmutz J."/>
            <person name="Lucas S."/>
            <person name="Harris P."/>
            <person name="Powlowski J."/>
            <person name="Bellemare A."/>
            <person name="Taylor D."/>
            <person name="Butler G."/>
            <person name="de Vries R.P."/>
            <person name="Allijn I.E."/>
            <person name="van den Brink J."/>
            <person name="Ushinsky S."/>
            <person name="Storms R."/>
            <person name="Powell A.J."/>
            <person name="Paulsen I.T."/>
            <person name="Elbourne L.D.H."/>
            <person name="Baker S.E."/>
            <person name="Magnuson J."/>
            <person name="LaBoissiere S."/>
            <person name="Clutterbuck A.J."/>
            <person name="Martinez D."/>
            <person name="Wogulis M."/>
            <person name="de Leon A.L."/>
            <person name="Rey M.W."/>
            <person name="Tsang A."/>
        </authorList>
    </citation>
    <scope>NUCLEOTIDE SEQUENCE [LARGE SCALE GENOMIC DNA]</scope>
    <source>
        <strain evidence="4">ATCC 38088 / NRRL 8126</strain>
    </source>
</reference>
<protein>
    <recommendedName>
        <fullName evidence="2">HORMA domain-containing protein</fullName>
    </recommendedName>
</protein>
<feature type="region of interest" description="Disordered" evidence="1">
    <location>
        <begin position="259"/>
        <end position="357"/>
    </location>
</feature>
<dbReference type="Pfam" id="PF02301">
    <property type="entry name" value="HORMA"/>
    <property type="match status" value="1"/>
</dbReference>
<sequence length="587" mass="65351">MPRRRTMLPDRPERQSRQDFELCKVVFGAAVSQILYSRRAFPPECFQLLPLQQVVSRSFEDIVTSGSGIQLYDIELLRDQENTVFLRQGTAYGVCRFLGILREDIFPLIQNQGLVKFRISYLKNQTWGGDCLAEYYTVVFKYEHDGRYILDVWRAGTGRQHIATTDRQLWNLGDYLSRLTSRTGQDASHGRLPISMLTITDFTHWTLAFHATERPDDPPIGVWRFDRSAFDDANLKLQQRDGYSYARIVRFEIMPQPLTDTEEEVVRSSPEFEFDSPWRPDTQLAKPNTTDASKHAKKKRGTQNPKPKNNTKSTSRNLRTGEGQLSPPLTLASSRNASQKTTMDNNRGGSIKSDSSNEQILHVAEGAGRLAAKQRTVPKRKAKKPMQIFEDGDASLVMERGSRGPSQKLSPAIGGQLAVQDDESGMTRMGCSTSYIPRSPSPNPLKLLEGISLSPDGVSTIPDSPQLGLPLLRPPVQSASLGASQQPSNDVLQASPLPSMSPDPCEALQRLSQGEFHALPPSNLFDVDLSDDEANMETAFETEPQNPSCTSVGAGEDSNTKYDFSPNTVARRTLLFHGIPESSDSEL</sequence>
<evidence type="ECO:0000259" key="2">
    <source>
        <dbReference type="Pfam" id="PF02301"/>
    </source>
</evidence>
<feature type="compositionally biased region" description="Polar residues" evidence="1">
    <location>
        <begin position="302"/>
        <end position="318"/>
    </location>
</feature>
<dbReference type="AlphaFoldDB" id="G2QWB6"/>
<accession>G2QWB6</accession>
<evidence type="ECO:0000313" key="4">
    <source>
        <dbReference type="Proteomes" id="UP000008181"/>
    </source>
</evidence>
<feature type="region of interest" description="Disordered" evidence="1">
    <location>
        <begin position="365"/>
        <end position="384"/>
    </location>
</feature>
<feature type="region of interest" description="Disordered" evidence="1">
    <location>
        <begin position="536"/>
        <end position="564"/>
    </location>
</feature>
<name>G2QWB6_THETT</name>
<evidence type="ECO:0000313" key="3">
    <source>
        <dbReference type="EMBL" id="AEO63891.1"/>
    </source>
</evidence>
<dbReference type="Proteomes" id="UP000008181">
    <property type="component" value="Chromosome 1"/>
</dbReference>
<dbReference type="eggNOG" id="ENOG502RJ2I">
    <property type="taxonomic scope" value="Eukaryota"/>
</dbReference>
<feature type="region of interest" description="Disordered" evidence="1">
    <location>
        <begin position="457"/>
        <end position="504"/>
    </location>
</feature>
<dbReference type="Gene3D" id="3.30.900.10">
    <property type="entry name" value="HORMA domain"/>
    <property type="match status" value="1"/>
</dbReference>
<dbReference type="RefSeq" id="XP_003650227.1">
    <property type="nucleotide sequence ID" value="XM_003650179.1"/>
</dbReference>
<evidence type="ECO:0000256" key="1">
    <source>
        <dbReference type="SAM" id="MobiDB-lite"/>
    </source>
</evidence>
<dbReference type="KEGG" id="ttt:THITE_2085396"/>
<proteinExistence type="predicted"/>
<keyword evidence="4" id="KW-1185">Reference proteome</keyword>
<feature type="domain" description="HORMA" evidence="2">
    <location>
        <begin position="22"/>
        <end position="148"/>
    </location>
</feature>
<feature type="compositionally biased region" description="Polar residues" evidence="1">
    <location>
        <begin position="331"/>
        <end position="357"/>
    </location>
</feature>